<evidence type="ECO:0000256" key="5">
    <source>
        <dbReference type="RuleBase" id="RU003682"/>
    </source>
</evidence>
<dbReference type="GO" id="GO:0046872">
    <property type="term" value="F:metal ion binding"/>
    <property type="evidence" value="ECO:0007669"/>
    <property type="project" value="UniProtKB-KW"/>
</dbReference>
<accession>A0A9D5HSU6</accession>
<dbReference type="InterPro" id="IPR005123">
    <property type="entry name" value="Oxoglu/Fe-dep_dioxygenase_dom"/>
</dbReference>
<dbReference type="Gene3D" id="2.60.120.330">
    <property type="entry name" value="B-lactam Antibiotic, Isopenicillin N Synthase, Chain"/>
    <property type="match status" value="1"/>
</dbReference>
<keyword evidence="2 5" id="KW-0479">Metal-binding</keyword>
<organism evidence="8 9">
    <name type="scientific">Dioscorea zingiberensis</name>
    <dbReference type="NCBI Taxonomy" id="325984"/>
    <lineage>
        <taxon>Eukaryota</taxon>
        <taxon>Viridiplantae</taxon>
        <taxon>Streptophyta</taxon>
        <taxon>Embryophyta</taxon>
        <taxon>Tracheophyta</taxon>
        <taxon>Spermatophyta</taxon>
        <taxon>Magnoliopsida</taxon>
        <taxon>Liliopsida</taxon>
        <taxon>Dioscoreales</taxon>
        <taxon>Dioscoreaceae</taxon>
        <taxon>Dioscorea</taxon>
    </lineage>
</organism>
<dbReference type="PANTHER" id="PTHR10209:SF751">
    <property type="entry name" value="OS06G0255100 PROTEIN"/>
    <property type="match status" value="1"/>
</dbReference>
<evidence type="ECO:0000256" key="3">
    <source>
        <dbReference type="ARBA" id="ARBA00023002"/>
    </source>
</evidence>
<gene>
    <name evidence="8" type="ORF">J5N97_005597</name>
</gene>
<feature type="coiled-coil region" evidence="6">
    <location>
        <begin position="353"/>
        <end position="380"/>
    </location>
</feature>
<dbReference type="InterPro" id="IPR044861">
    <property type="entry name" value="IPNS-like_FE2OG_OXY"/>
</dbReference>
<evidence type="ECO:0000256" key="2">
    <source>
        <dbReference type="ARBA" id="ARBA00022723"/>
    </source>
</evidence>
<evidence type="ECO:0000256" key="6">
    <source>
        <dbReference type="SAM" id="Coils"/>
    </source>
</evidence>
<protein>
    <recommendedName>
        <fullName evidence="7">Fe2OG dioxygenase domain-containing protein</fullName>
    </recommendedName>
</protein>
<keyword evidence="4 5" id="KW-0408">Iron</keyword>
<dbReference type="InterPro" id="IPR026992">
    <property type="entry name" value="DIOX_N"/>
</dbReference>
<evidence type="ECO:0000259" key="7">
    <source>
        <dbReference type="PROSITE" id="PS51471"/>
    </source>
</evidence>
<name>A0A9D5HSU6_9LILI</name>
<dbReference type="Pfam" id="PF03171">
    <property type="entry name" value="2OG-FeII_Oxy"/>
    <property type="match status" value="1"/>
</dbReference>
<dbReference type="PROSITE" id="PS51471">
    <property type="entry name" value="FE2OG_OXY"/>
    <property type="match status" value="1"/>
</dbReference>
<reference evidence="8" key="2">
    <citation type="journal article" date="2022" name="Hortic Res">
        <title>The genome of Dioscorea zingiberensis sheds light on the biosynthesis, origin and evolution of the medicinally important diosgenin saponins.</title>
        <authorList>
            <person name="Li Y."/>
            <person name="Tan C."/>
            <person name="Li Z."/>
            <person name="Guo J."/>
            <person name="Li S."/>
            <person name="Chen X."/>
            <person name="Wang C."/>
            <person name="Dai X."/>
            <person name="Yang H."/>
            <person name="Song W."/>
            <person name="Hou L."/>
            <person name="Xu J."/>
            <person name="Tong Z."/>
            <person name="Xu A."/>
            <person name="Yuan X."/>
            <person name="Wang W."/>
            <person name="Yang Q."/>
            <person name="Chen L."/>
            <person name="Sun Z."/>
            <person name="Wang K."/>
            <person name="Pan B."/>
            <person name="Chen J."/>
            <person name="Bao Y."/>
            <person name="Liu F."/>
            <person name="Qi X."/>
            <person name="Gang D.R."/>
            <person name="Wen J."/>
            <person name="Li J."/>
        </authorList>
    </citation>
    <scope>NUCLEOTIDE SEQUENCE</scope>
    <source>
        <strain evidence="8">Dzin_1.0</strain>
    </source>
</reference>
<evidence type="ECO:0000313" key="8">
    <source>
        <dbReference type="EMBL" id="KAJ0987241.1"/>
    </source>
</evidence>
<evidence type="ECO:0000256" key="1">
    <source>
        <dbReference type="ARBA" id="ARBA00008056"/>
    </source>
</evidence>
<dbReference type="SUPFAM" id="SSF51197">
    <property type="entry name" value="Clavaminate synthase-like"/>
    <property type="match status" value="1"/>
</dbReference>
<dbReference type="OrthoDB" id="288590at2759"/>
<evidence type="ECO:0000313" key="9">
    <source>
        <dbReference type="Proteomes" id="UP001085076"/>
    </source>
</evidence>
<proteinExistence type="inferred from homology"/>
<dbReference type="AlphaFoldDB" id="A0A9D5HSU6"/>
<keyword evidence="3 5" id="KW-0560">Oxidoreductase</keyword>
<keyword evidence="9" id="KW-1185">Reference proteome</keyword>
<dbReference type="EMBL" id="JAGGNH010000001">
    <property type="protein sequence ID" value="KAJ0987241.1"/>
    <property type="molecule type" value="Genomic_DNA"/>
</dbReference>
<sequence length="444" mass="49356">MTTSIRGFDRVEAVKEFDETKVGVKGLVDSGITTIPAIFTHPNFHRSPAASHLSIPIVDLSLPRSIVVDHILSASKEWGFFQLVNHGIPLSTIENTISAIRSFHELPADVRSQHYSRERVGGVCYSSNLDLYRAGATSWRDTLQVKMAPVRPEVDRIPEVCRAEVMAWDEHAMEIAREVMGMMCEGLGLDTKRMEEMSCLEGRFMVCQHYPPCPEPDRTLGIVDHTDPSLLTVLIEDLIGGLQVKWEEDGKEVWVDVKPIPGALIINTGDILQVEATTPQKRHGHDIDLGDGVSINAVASPKAFEAILLDAIEARLRGLGKDELANQLSSISLTVSFLLDHIAGRLCEDGAIANLVSELLEKLKAEVAHLKDEAHELLVALTTSKLDKAHFKHERKPCTPALTSSRSHVDELLEGSFRRKRRMLSEIWDRAGTLRSLHENFPRT</sequence>
<dbReference type="GO" id="GO:0051213">
    <property type="term" value="F:dioxygenase activity"/>
    <property type="evidence" value="ECO:0007669"/>
    <property type="project" value="UniProtKB-ARBA"/>
</dbReference>
<comment type="caution">
    <text evidence="8">The sequence shown here is derived from an EMBL/GenBank/DDBJ whole genome shotgun (WGS) entry which is preliminary data.</text>
</comment>
<dbReference type="PANTHER" id="PTHR10209">
    <property type="entry name" value="OXIDOREDUCTASE, 2OG-FE II OXYGENASE FAMILY PROTEIN"/>
    <property type="match status" value="1"/>
</dbReference>
<keyword evidence="6" id="KW-0175">Coiled coil</keyword>
<dbReference type="InterPro" id="IPR027443">
    <property type="entry name" value="IPNS-like_sf"/>
</dbReference>
<dbReference type="Pfam" id="PF14226">
    <property type="entry name" value="DIOX_N"/>
    <property type="match status" value="1"/>
</dbReference>
<reference evidence="8" key="1">
    <citation type="submission" date="2021-03" db="EMBL/GenBank/DDBJ databases">
        <authorList>
            <person name="Li Z."/>
            <person name="Yang C."/>
        </authorList>
    </citation>
    <scope>NUCLEOTIDE SEQUENCE</scope>
    <source>
        <strain evidence="8">Dzin_1.0</strain>
        <tissue evidence="8">Leaf</tissue>
    </source>
</reference>
<evidence type="ECO:0000256" key="4">
    <source>
        <dbReference type="ARBA" id="ARBA00023004"/>
    </source>
</evidence>
<dbReference type="FunFam" id="2.60.120.330:FF:000026">
    <property type="entry name" value="DIBOA-glucoside dioxygenase BX6"/>
    <property type="match status" value="1"/>
</dbReference>
<feature type="domain" description="Fe2OG dioxygenase" evidence="7">
    <location>
        <begin position="199"/>
        <end position="301"/>
    </location>
</feature>
<comment type="similarity">
    <text evidence="1 5">Belongs to the iron/ascorbate-dependent oxidoreductase family.</text>
</comment>
<dbReference type="Proteomes" id="UP001085076">
    <property type="component" value="Miscellaneous, Linkage group lg01"/>
</dbReference>